<reference evidence="2" key="1">
    <citation type="submission" date="2016-06" db="EMBL/GenBank/DDBJ databases">
        <title>Parallel loss of symbiosis genes in relatives of nitrogen-fixing non-legume Parasponia.</title>
        <authorList>
            <person name="Van Velzen R."/>
            <person name="Holmer R."/>
            <person name="Bu F."/>
            <person name="Rutten L."/>
            <person name="Van Zeijl A."/>
            <person name="Liu W."/>
            <person name="Santuari L."/>
            <person name="Cao Q."/>
            <person name="Sharma T."/>
            <person name="Shen D."/>
            <person name="Roswanjaya Y."/>
            <person name="Wardhani T."/>
            <person name="Kalhor M.S."/>
            <person name="Jansen J."/>
            <person name="Van den Hoogen J."/>
            <person name="Gungor B."/>
            <person name="Hartog M."/>
            <person name="Hontelez J."/>
            <person name="Verver J."/>
            <person name="Yang W.-C."/>
            <person name="Schijlen E."/>
            <person name="Repin R."/>
            <person name="Schilthuizen M."/>
            <person name="Schranz E."/>
            <person name="Heidstra R."/>
            <person name="Miyata K."/>
            <person name="Fedorova E."/>
            <person name="Kohlen W."/>
            <person name="Bisseling T."/>
            <person name="Smit S."/>
            <person name="Geurts R."/>
        </authorList>
    </citation>
    <scope>NUCLEOTIDE SEQUENCE [LARGE SCALE GENOMIC DNA]</scope>
    <source>
        <strain evidence="2">cv. RG33-2</strain>
    </source>
</reference>
<comment type="caution">
    <text evidence="1">The sequence shown here is derived from an EMBL/GenBank/DDBJ whole genome shotgun (WGS) entry which is preliminary data.</text>
</comment>
<gene>
    <name evidence="1" type="ORF">TorRG33x02_318870</name>
</gene>
<organism evidence="1 2">
    <name type="scientific">Trema orientale</name>
    <name type="common">Charcoal tree</name>
    <name type="synonym">Celtis orientalis</name>
    <dbReference type="NCBI Taxonomy" id="63057"/>
    <lineage>
        <taxon>Eukaryota</taxon>
        <taxon>Viridiplantae</taxon>
        <taxon>Streptophyta</taxon>
        <taxon>Embryophyta</taxon>
        <taxon>Tracheophyta</taxon>
        <taxon>Spermatophyta</taxon>
        <taxon>Magnoliopsida</taxon>
        <taxon>eudicotyledons</taxon>
        <taxon>Gunneridae</taxon>
        <taxon>Pentapetalae</taxon>
        <taxon>rosids</taxon>
        <taxon>fabids</taxon>
        <taxon>Rosales</taxon>
        <taxon>Cannabaceae</taxon>
        <taxon>Trema</taxon>
    </lineage>
</organism>
<dbReference type="AlphaFoldDB" id="A0A2P5BJP7"/>
<evidence type="ECO:0000313" key="2">
    <source>
        <dbReference type="Proteomes" id="UP000237000"/>
    </source>
</evidence>
<sequence>IEKILFLASCGYGLLVIGSHKRNEFVLINADEIAGVRGF</sequence>
<keyword evidence="2" id="KW-1185">Reference proteome</keyword>
<dbReference type="Proteomes" id="UP000237000">
    <property type="component" value="Unassembled WGS sequence"/>
</dbReference>
<accession>A0A2P5BJP7</accession>
<name>A0A2P5BJP7_TREOI</name>
<feature type="non-terminal residue" evidence="1">
    <location>
        <position position="1"/>
    </location>
</feature>
<dbReference type="InParanoid" id="A0A2P5BJP7"/>
<proteinExistence type="predicted"/>
<protein>
    <submittedName>
        <fullName evidence="1">Uncharacterized protein</fullName>
    </submittedName>
</protein>
<evidence type="ECO:0000313" key="1">
    <source>
        <dbReference type="EMBL" id="PON48993.1"/>
    </source>
</evidence>
<dbReference type="EMBL" id="JXTC01000509">
    <property type="protein sequence ID" value="PON48993.1"/>
    <property type="molecule type" value="Genomic_DNA"/>
</dbReference>
<dbReference type="OrthoDB" id="1748548at2759"/>